<evidence type="ECO:0000256" key="3">
    <source>
        <dbReference type="SAM" id="MobiDB-lite"/>
    </source>
</evidence>
<evidence type="ECO:0000313" key="6">
    <source>
        <dbReference type="Proteomes" id="UP000003824"/>
    </source>
</evidence>
<feature type="region of interest" description="Disordered" evidence="3">
    <location>
        <begin position="1"/>
        <end position="35"/>
    </location>
</feature>
<feature type="compositionally biased region" description="Basic and acidic residues" evidence="3">
    <location>
        <begin position="1"/>
        <end position="12"/>
    </location>
</feature>
<accession>D5ZU59</accession>
<dbReference type="Gene3D" id="3.30.750.24">
    <property type="entry name" value="STAS domain"/>
    <property type="match status" value="1"/>
</dbReference>
<dbReference type="SUPFAM" id="SSF52091">
    <property type="entry name" value="SpoIIaa-like"/>
    <property type="match status" value="1"/>
</dbReference>
<comment type="similarity">
    <text evidence="1 2">Belongs to the anti-sigma-factor antagonist family.</text>
</comment>
<evidence type="ECO:0000259" key="4">
    <source>
        <dbReference type="PROSITE" id="PS50801"/>
    </source>
</evidence>
<protein>
    <recommendedName>
        <fullName evidence="2">Anti-sigma factor antagonist</fullName>
    </recommendedName>
</protein>
<dbReference type="Pfam" id="PF01740">
    <property type="entry name" value="STAS"/>
    <property type="match status" value="1"/>
</dbReference>
<dbReference type="RefSeq" id="WP_004978766.1">
    <property type="nucleotide sequence ID" value="NZ_DS999641.1"/>
</dbReference>
<dbReference type="InterPro" id="IPR036513">
    <property type="entry name" value="STAS_dom_sf"/>
</dbReference>
<dbReference type="PANTHER" id="PTHR33495">
    <property type="entry name" value="ANTI-SIGMA FACTOR ANTAGONIST TM_1081-RELATED-RELATED"/>
    <property type="match status" value="1"/>
</dbReference>
<dbReference type="PANTHER" id="PTHR33495:SF2">
    <property type="entry name" value="ANTI-SIGMA FACTOR ANTAGONIST TM_1081-RELATED"/>
    <property type="match status" value="1"/>
</dbReference>
<evidence type="ECO:0000256" key="2">
    <source>
        <dbReference type="RuleBase" id="RU003749"/>
    </source>
</evidence>
<reference evidence="6" key="1">
    <citation type="submission" date="2008-12" db="EMBL/GenBank/DDBJ databases">
        <title>Annotation of Streptomyces ghanaensis ATCC 14672.</title>
        <authorList>
            <consortium name="The Broad Institute Genome Sequencing Platform"/>
            <consortium name="Broad Institute Microbial Sequencing Center"/>
            <person name="Fischbach M."/>
            <person name="Ward D."/>
            <person name="Young S."/>
            <person name="Kodira C.D."/>
            <person name="Zeng Q."/>
            <person name="Koehrsen M."/>
            <person name="Godfrey P."/>
            <person name="Alvarado L."/>
            <person name="Berlin A.M."/>
            <person name="Borenstein D."/>
            <person name="Chen Z."/>
            <person name="Engels R."/>
            <person name="Freedman E."/>
            <person name="Gellesch M."/>
            <person name="Goldberg J."/>
            <person name="Griggs A."/>
            <person name="Gujja S."/>
            <person name="Heiman D.I."/>
            <person name="Hepburn T.A."/>
            <person name="Howarth C."/>
            <person name="Jen D."/>
            <person name="Larson L."/>
            <person name="Lewis B."/>
            <person name="Mehta T."/>
            <person name="Park D."/>
            <person name="Pearson M."/>
            <person name="Roberts A."/>
            <person name="Saif S."/>
            <person name="Shea T.D."/>
            <person name="Shenoy N."/>
            <person name="Sisk P."/>
            <person name="Stolte C."/>
            <person name="Sykes S.N."/>
            <person name="Walk T."/>
            <person name="White J."/>
            <person name="Yandava C."/>
            <person name="Straight P."/>
            <person name="Clardy J."/>
            <person name="Hung D."/>
            <person name="Kolter R."/>
            <person name="Mekalanos J."/>
            <person name="Walker S."/>
            <person name="Walsh C.T."/>
            <person name="Wieland B.L.C."/>
            <person name="Ilzarbe M."/>
            <person name="Galagan J."/>
            <person name="Nusbaum C."/>
            <person name="Birren B."/>
        </authorList>
    </citation>
    <scope>NUCLEOTIDE SEQUENCE [LARGE SCALE GENOMIC DNA]</scope>
    <source>
        <strain evidence="6">ATCC 14672 / DSM 40746 / JCM 4963 / KCTC 9882 / NRRL B-12104 / FH 1290</strain>
    </source>
</reference>
<dbReference type="AlphaFoldDB" id="D5ZU59"/>
<dbReference type="Proteomes" id="UP000003824">
    <property type="component" value="Unassembled WGS sequence"/>
</dbReference>
<proteinExistence type="inferred from homology"/>
<evidence type="ECO:0000256" key="1">
    <source>
        <dbReference type="ARBA" id="ARBA00009013"/>
    </source>
</evidence>
<organism evidence="5 6">
    <name type="scientific">Streptomyces viridosporus (strain ATCC 14672 / DSM 40746 / JCM 4963 / KCTC 9882 / NRRL B-12104 / FH 1290)</name>
    <name type="common">Streptomyces ghanaensis</name>
    <dbReference type="NCBI Taxonomy" id="566461"/>
    <lineage>
        <taxon>Bacteria</taxon>
        <taxon>Bacillati</taxon>
        <taxon>Actinomycetota</taxon>
        <taxon>Actinomycetes</taxon>
        <taxon>Kitasatosporales</taxon>
        <taxon>Streptomycetaceae</taxon>
        <taxon>Streptomyces</taxon>
    </lineage>
</organism>
<dbReference type="EMBL" id="DS999641">
    <property type="protein sequence ID" value="EFE64893.2"/>
    <property type="molecule type" value="Genomic_DNA"/>
</dbReference>
<sequence length="139" mass="15211">MNPPDARKDTATHTRQSPAPDDQQHAPHVDVRRTGTDRHLVTVRDALDLHTAHQLADALQPLLLTDGHSVLLDLSGVTFLDSTGLTCLIAAYRTARTNGARLVLIAPSERVRHMLALTGVDQVLRSYPTPDSVPDWSAR</sequence>
<feature type="compositionally biased region" description="Basic and acidic residues" evidence="3">
    <location>
        <begin position="22"/>
        <end position="35"/>
    </location>
</feature>
<feature type="domain" description="STAS" evidence="4">
    <location>
        <begin position="40"/>
        <end position="139"/>
    </location>
</feature>
<gene>
    <name evidence="5" type="ORF">SSFG_00147</name>
</gene>
<evidence type="ECO:0000313" key="5">
    <source>
        <dbReference type="EMBL" id="EFE64893.2"/>
    </source>
</evidence>
<dbReference type="eggNOG" id="COG1366">
    <property type="taxonomic scope" value="Bacteria"/>
</dbReference>
<dbReference type="GO" id="GO:0043856">
    <property type="term" value="F:anti-sigma factor antagonist activity"/>
    <property type="evidence" value="ECO:0007669"/>
    <property type="project" value="InterPro"/>
</dbReference>
<name>D5ZU59_STRV1</name>
<dbReference type="PROSITE" id="PS50801">
    <property type="entry name" value="STAS"/>
    <property type="match status" value="1"/>
</dbReference>
<dbReference type="InterPro" id="IPR003658">
    <property type="entry name" value="Anti-sigma_ant"/>
</dbReference>
<dbReference type="InterPro" id="IPR002645">
    <property type="entry name" value="STAS_dom"/>
</dbReference>
<dbReference type="NCBIfam" id="TIGR00377">
    <property type="entry name" value="ant_ant_sig"/>
    <property type="match status" value="1"/>
</dbReference>
<dbReference type="CDD" id="cd07043">
    <property type="entry name" value="STAS_anti-anti-sigma_factors"/>
    <property type="match status" value="1"/>
</dbReference>